<feature type="transmembrane region" description="Helical" evidence="1">
    <location>
        <begin position="43"/>
        <end position="60"/>
    </location>
</feature>
<keyword evidence="1" id="KW-0472">Membrane</keyword>
<keyword evidence="3" id="KW-1185">Reference proteome</keyword>
<feature type="transmembrane region" description="Helical" evidence="1">
    <location>
        <begin position="81"/>
        <end position="98"/>
    </location>
</feature>
<gene>
    <name evidence="2" type="ORF">HN018_03865</name>
</gene>
<organism evidence="2 3">
    <name type="scientific">Lichenicola cladoniae</name>
    <dbReference type="NCBI Taxonomy" id="1484109"/>
    <lineage>
        <taxon>Bacteria</taxon>
        <taxon>Pseudomonadati</taxon>
        <taxon>Pseudomonadota</taxon>
        <taxon>Alphaproteobacteria</taxon>
        <taxon>Acetobacterales</taxon>
        <taxon>Acetobacteraceae</taxon>
        <taxon>Lichenicola</taxon>
    </lineage>
</organism>
<dbReference type="KEGG" id="lck:HN018_03865"/>
<dbReference type="AlphaFoldDB" id="A0A6M8HVM4"/>
<sequence>MRNVLIALLSGTLFGAGLAVSGMVDPARIRGFLDVFGHWDPTLAFVMGGAVGVMAVAWMLESKMQKPIYAEAFVLPSTRLVDFRLIAGAAIFGIGWGLSGLCPGPAIADFAIKPRSALIFVAPMLLGMAIQRLDSWRAAHRLLPTNARTT</sequence>
<reference evidence="2 3" key="1">
    <citation type="journal article" date="2014" name="World J. Microbiol. Biotechnol.">
        <title>Biodiversity and physiological characteristics of Antarctic and Arctic lichens-associated bacteria.</title>
        <authorList>
            <person name="Lee Y.M."/>
            <person name="Kim E.H."/>
            <person name="Lee H.K."/>
            <person name="Hong S.G."/>
        </authorList>
    </citation>
    <scope>NUCLEOTIDE SEQUENCE [LARGE SCALE GENOMIC DNA]</scope>
    <source>
        <strain evidence="2 3">PAMC 26569</strain>
    </source>
</reference>
<name>A0A6M8HVM4_9PROT</name>
<accession>A0A6M8HVM4</accession>
<proteinExistence type="predicted"/>
<protein>
    <submittedName>
        <fullName evidence="2">YeeE/YedE family protein</fullName>
    </submittedName>
</protein>
<keyword evidence="1" id="KW-0812">Transmembrane</keyword>
<dbReference type="InterPro" id="IPR046513">
    <property type="entry name" value="DUF6691"/>
</dbReference>
<evidence type="ECO:0000313" key="3">
    <source>
        <dbReference type="Proteomes" id="UP000500767"/>
    </source>
</evidence>
<evidence type="ECO:0000256" key="1">
    <source>
        <dbReference type="SAM" id="Phobius"/>
    </source>
</evidence>
<dbReference type="Proteomes" id="UP000500767">
    <property type="component" value="Chromosome"/>
</dbReference>
<dbReference type="Pfam" id="PF20398">
    <property type="entry name" value="DUF6691"/>
    <property type="match status" value="1"/>
</dbReference>
<keyword evidence="1" id="KW-1133">Transmembrane helix</keyword>
<evidence type="ECO:0000313" key="2">
    <source>
        <dbReference type="EMBL" id="QKE92422.1"/>
    </source>
</evidence>
<dbReference type="EMBL" id="CP053708">
    <property type="protein sequence ID" value="QKE92422.1"/>
    <property type="molecule type" value="Genomic_DNA"/>
</dbReference>
<feature type="transmembrane region" description="Helical" evidence="1">
    <location>
        <begin position="110"/>
        <end position="130"/>
    </location>
</feature>